<keyword evidence="5" id="KW-0819">tRNA processing</keyword>
<keyword evidence="12" id="KW-1185">Reference proteome</keyword>
<name>A0A2K8NYQ6_9MOLU</name>
<evidence type="ECO:0000256" key="7">
    <source>
        <dbReference type="ARBA" id="ARBA00022741"/>
    </source>
</evidence>
<dbReference type="KEGG" id="esx:ESOMN_v1c05700"/>
<dbReference type="GO" id="GO:0002949">
    <property type="term" value="P:tRNA threonylcarbamoyladenosine modification"/>
    <property type="evidence" value="ECO:0007669"/>
    <property type="project" value="InterPro"/>
</dbReference>
<dbReference type="SUPFAM" id="SSF52540">
    <property type="entry name" value="P-loop containing nucleoside triphosphate hydrolases"/>
    <property type="match status" value="1"/>
</dbReference>
<evidence type="ECO:0000256" key="3">
    <source>
        <dbReference type="ARBA" id="ARBA00019010"/>
    </source>
</evidence>
<keyword evidence="4" id="KW-0963">Cytoplasm</keyword>
<evidence type="ECO:0000256" key="2">
    <source>
        <dbReference type="ARBA" id="ARBA00007599"/>
    </source>
</evidence>
<dbReference type="AlphaFoldDB" id="A0A2K8NYQ6"/>
<dbReference type="GO" id="GO:0016740">
    <property type="term" value="F:transferase activity"/>
    <property type="evidence" value="ECO:0007669"/>
    <property type="project" value="UniProtKB-KW"/>
</dbReference>
<dbReference type="PANTHER" id="PTHR33540">
    <property type="entry name" value="TRNA THREONYLCARBAMOYLADENOSINE BIOSYNTHESIS PROTEIN TSAE"/>
    <property type="match status" value="1"/>
</dbReference>
<dbReference type="GO" id="GO:0046872">
    <property type="term" value="F:metal ion binding"/>
    <property type="evidence" value="ECO:0007669"/>
    <property type="project" value="UniProtKB-KW"/>
</dbReference>
<protein>
    <recommendedName>
        <fullName evidence="3">tRNA threonylcarbamoyladenosine biosynthesis protein TsaE</fullName>
    </recommendedName>
    <alternativeName>
        <fullName evidence="10">t(6)A37 threonylcarbamoyladenosine biosynthesis protein TsaE</fullName>
    </alternativeName>
</protein>
<evidence type="ECO:0000256" key="4">
    <source>
        <dbReference type="ARBA" id="ARBA00022490"/>
    </source>
</evidence>
<proteinExistence type="inferred from homology"/>
<sequence>MREFLVNNLEETLKFAQEMIAFVRSDFYFLLEGDLGSGKTTFTKQLLKLLGVKENVTSPTFVIMNQYEGNQKLKINHVDAYRLIGDSENEMYFDEFKNAFNIIEWYENLNLDFNEINYLKISFIKTGDNSRKITVKEK</sequence>
<evidence type="ECO:0000256" key="6">
    <source>
        <dbReference type="ARBA" id="ARBA00022723"/>
    </source>
</evidence>
<dbReference type="InterPro" id="IPR003442">
    <property type="entry name" value="T6A_TsaE"/>
</dbReference>
<keyword evidence="11" id="KW-0808">Transferase</keyword>
<reference evidence="11 12" key="1">
    <citation type="submission" date="2017-11" db="EMBL/GenBank/DDBJ databases">
        <title>Genome sequence of Entomoplasma somnilux PYAN-1 (ATCC 49194).</title>
        <authorList>
            <person name="Lo W.-S."/>
            <person name="Gasparich G.E."/>
            <person name="Kuo C.-H."/>
        </authorList>
    </citation>
    <scope>NUCLEOTIDE SEQUENCE [LARGE SCALE GENOMIC DNA]</scope>
    <source>
        <strain evidence="11 12">PYAN-1</strain>
    </source>
</reference>
<dbReference type="GO" id="GO:0005737">
    <property type="term" value="C:cytoplasm"/>
    <property type="evidence" value="ECO:0007669"/>
    <property type="project" value="UniProtKB-SubCell"/>
</dbReference>
<gene>
    <name evidence="11" type="primary">tsaE</name>
    <name evidence="11" type="ORF">ESOMN_v1c05700</name>
</gene>
<dbReference type="RefSeq" id="WP_024863471.1">
    <property type="nucleotide sequence ID" value="NZ_CP024965.1"/>
</dbReference>
<comment type="subcellular location">
    <subcellularLocation>
        <location evidence="1">Cytoplasm</location>
    </subcellularLocation>
</comment>
<keyword evidence="8" id="KW-0067">ATP-binding</keyword>
<dbReference type="Proteomes" id="UP000232230">
    <property type="component" value="Chromosome"/>
</dbReference>
<keyword evidence="9" id="KW-0460">Magnesium</keyword>
<evidence type="ECO:0000256" key="9">
    <source>
        <dbReference type="ARBA" id="ARBA00022842"/>
    </source>
</evidence>
<dbReference type="NCBIfam" id="TIGR00150">
    <property type="entry name" value="T6A_YjeE"/>
    <property type="match status" value="1"/>
</dbReference>
<evidence type="ECO:0000256" key="8">
    <source>
        <dbReference type="ARBA" id="ARBA00022840"/>
    </source>
</evidence>
<dbReference type="Gene3D" id="3.40.50.300">
    <property type="entry name" value="P-loop containing nucleotide triphosphate hydrolases"/>
    <property type="match status" value="1"/>
</dbReference>
<keyword evidence="7" id="KW-0547">Nucleotide-binding</keyword>
<evidence type="ECO:0000256" key="5">
    <source>
        <dbReference type="ARBA" id="ARBA00022694"/>
    </source>
</evidence>
<organism evidence="11 12">
    <name type="scientific">Williamsoniiplasma somnilux</name>
    <dbReference type="NCBI Taxonomy" id="215578"/>
    <lineage>
        <taxon>Bacteria</taxon>
        <taxon>Bacillati</taxon>
        <taxon>Mycoplasmatota</taxon>
        <taxon>Mollicutes</taxon>
        <taxon>Entomoplasmatales</taxon>
        <taxon>Williamsoniiplasma</taxon>
    </lineage>
</organism>
<evidence type="ECO:0000313" key="12">
    <source>
        <dbReference type="Proteomes" id="UP000232230"/>
    </source>
</evidence>
<comment type="similarity">
    <text evidence="2">Belongs to the TsaE family.</text>
</comment>
<dbReference type="GO" id="GO:0005524">
    <property type="term" value="F:ATP binding"/>
    <property type="evidence" value="ECO:0007669"/>
    <property type="project" value="UniProtKB-KW"/>
</dbReference>
<dbReference type="PANTHER" id="PTHR33540:SF2">
    <property type="entry name" value="TRNA THREONYLCARBAMOYLADENOSINE BIOSYNTHESIS PROTEIN TSAE"/>
    <property type="match status" value="1"/>
</dbReference>
<evidence type="ECO:0000313" key="11">
    <source>
        <dbReference type="EMBL" id="ATZ18952.1"/>
    </source>
</evidence>
<dbReference type="Pfam" id="PF02367">
    <property type="entry name" value="TsaE"/>
    <property type="match status" value="1"/>
</dbReference>
<evidence type="ECO:0000256" key="10">
    <source>
        <dbReference type="ARBA" id="ARBA00032441"/>
    </source>
</evidence>
<dbReference type="EMBL" id="CP024965">
    <property type="protein sequence ID" value="ATZ18952.1"/>
    <property type="molecule type" value="Genomic_DNA"/>
</dbReference>
<keyword evidence="6" id="KW-0479">Metal-binding</keyword>
<evidence type="ECO:0000256" key="1">
    <source>
        <dbReference type="ARBA" id="ARBA00004496"/>
    </source>
</evidence>
<dbReference type="InterPro" id="IPR027417">
    <property type="entry name" value="P-loop_NTPase"/>
</dbReference>
<accession>A0A2K8NYQ6</accession>